<keyword evidence="2" id="KW-1185">Reference proteome</keyword>
<accession>A0A397J6Y9</accession>
<evidence type="ECO:0000313" key="1">
    <source>
        <dbReference type="EMBL" id="RHZ82792.1"/>
    </source>
</evidence>
<comment type="caution">
    <text evidence="1">The sequence shown here is derived from an EMBL/GenBank/DDBJ whole genome shotgun (WGS) entry which is preliminary data.</text>
</comment>
<name>A0A397J6Y9_9GLOM</name>
<dbReference type="AlphaFoldDB" id="A0A397J6Y9"/>
<reference evidence="1 2" key="1">
    <citation type="submission" date="2018-08" db="EMBL/GenBank/DDBJ databases">
        <title>Genome and evolution of the arbuscular mycorrhizal fungus Diversispora epigaea (formerly Glomus versiforme) and its bacterial endosymbionts.</title>
        <authorList>
            <person name="Sun X."/>
            <person name="Fei Z."/>
            <person name="Harrison M."/>
        </authorList>
    </citation>
    <scope>NUCLEOTIDE SEQUENCE [LARGE SCALE GENOMIC DNA]</scope>
    <source>
        <strain evidence="1 2">IT104</strain>
    </source>
</reference>
<organism evidence="1 2">
    <name type="scientific">Diversispora epigaea</name>
    <dbReference type="NCBI Taxonomy" id="1348612"/>
    <lineage>
        <taxon>Eukaryota</taxon>
        <taxon>Fungi</taxon>
        <taxon>Fungi incertae sedis</taxon>
        <taxon>Mucoromycota</taxon>
        <taxon>Glomeromycotina</taxon>
        <taxon>Glomeromycetes</taxon>
        <taxon>Diversisporales</taxon>
        <taxon>Diversisporaceae</taxon>
        <taxon>Diversispora</taxon>
    </lineage>
</organism>
<dbReference type="EMBL" id="PQFF01000096">
    <property type="protein sequence ID" value="RHZ82792.1"/>
    <property type="molecule type" value="Genomic_DNA"/>
</dbReference>
<proteinExistence type="predicted"/>
<protein>
    <submittedName>
        <fullName evidence="1">Uncharacterized protein</fullName>
    </submittedName>
</protein>
<dbReference type="Proteomes" id="UP000266861">
    <property type="component" value="Unassembled WGS sequence"/>
</dbReference>
<evidence type="ECO:0000313" key="2">
    <source>
        <dbReference type="Proteomes" id="UP000266861"/>
    </source>
</evidence>
<gene>
    <name evidence="1" type="ORF">Glove_103g220</name>
</gene>
<sequence>MVDLDNIPQELREQIYIIQQWMRDLRLDGDLEISRNGIKYNGQTIDISTVTIGELKLNNNVNNNNNVMMLIMFK</sequence>